<dbReference type="InterPro" id="IPR002524">
    <property type="entry name" value="Cation_efflux"/>
</dbReference>
<name>A0A1H4AIY6_9EURY</name>
<dbReference type="Pfam" id="PF16916">
    <property type="entry name" value="ZT_dimer"/>
    <property type="match status" value="1"/>
</dbReference>
<dbReference type="Gene3D" id="3.30.70.1350">
    <property type="entry name" value="Cation efflux protein, cytoplasmic domain"/>
    <property type="match status" value="1"/>
</dbReference>
<dbReference type="PANTHER" id="PTHR43840:SF15">
    <property type="entry name" value="MITOCHONDRIAL METAL TRANSPORTER 1-RELATED"/>
    <property type="match status" value="1"/>
</dbReference>
<keyword evidence="4 6" id="KW-1133">Transmembrane helix</keyword>
<dbReference type="InterPro" id="IPR027470">
    <property type="entry name" value="Cation_efflux_CTD"/>
</dbReference>
<proteinExistence type="predicted"/>
<dbReference type="PANTHER" id="PTHR43840">
    <property type="entry name" value="MITOCHONDRIAL METAL TRANSPORTER 1-RELATED"/>
    <property type="match status" value="1"/>
</dbReference>
<evidence type="ECO:0000256" key="4">
    <source>
        <dbReference type="ARBA" id="ARBA00022989"/>
    </source>
</evidence>
<keyword evidence="3 6" id="KW-0812">Transmembrane</keyword>
<feature type="transmembrane region" description="Helical" evidence="6">
    <location>
        <begin position="110"/>
        <end position="137"/>
    </location>
</feature>
<keyword evidence="2" id="KW-0813">Transport</keyword>
<evidence type="ECO:0000256" key="6">
    <source>
        <dbReference type="SAM" id="Phobius"/>
    </source>
</evidence>
<evidence type="ECO:0000313" key="10">
    <source>
        <dbReference type="Proteomes" id="UP000236755"/>
    </source>
</evidence>
<dbReference type="InterPro" id="IPR058533">
    <property type="entry name" value="Cation_efflux_TM"/>
</dbReference>
<dbReference type="SUPFAM" id="SSF161111">
    <property type="entry name" value="Cation efflux protein transmembrane domain-like"/>
    <property type="match status" value="1"/>
</dbReference>
<accession>A0A1H4AIY6</accession>
<reference evidence="9 10" key="1">
    <citation type="submission" date="2016-10" db="EMBL/GenBank/DDBJ databases">
        <authorList>
            <person name="de Groot N.N."/>
        </authorList>
    </citation>
    <scope>NUCLEOTIDE SEQUENCE [LARGE SCALE GENOMIC DNA]</scope>
    <source>
        <strain evidence="9 10">CGMCC 1.8712</strain>
    </source>
</reference>
<evidence type="ECO:0000313" key="9">
    <source>
        <dbReference type="EMBL" id="SEA35953.1"/>
    </source>
</evidence>
<dbReference type="GO" id="GO:0008324">
    <property type="term" value="F:monoatomic cation transmembrane transporter activity"/>
    <property type="evidence" value="ECO:0007669"/>
    <property type="project" value="InterPro"/>
</dbReference>
<evidence type="ECO:0000256" key="2">
    <source>
        <dbReference type="ARBA" id="ARBA00022448"/>
    </source>
</evidence>
<dbReference type="STRING" id="555874.SAMN04488065_2816"/>
<evidence type="ECO:0000256" key="3">
    <source>
        <dbReference type="ARBA" id="ARBA00022692"/>
    </source>
</evidence>
<dbReference type="Pfam" id="PF01545">
    <property type="entry name" value="Cation_efflux"/>
    <property type="match status" value="1"/>
</dbReference>
<dbReference type="NCBIfam" id="TIGR01297">
    <property type="entry name" value="CDF"/>
    <property type="match status" value="1"/>
</dbReference>
<evidence type="ECO:0000259" key="8">
    <source>
        <dbReference type="Pfam" id="PF16916"/>
    </source>
</evidence>
<feature type="domain" description="Cation efflux protein transmembrane" evidence="7">
    <location>
        <begin position="13"/>
        <end position="204"/>
    </location>
</feature>
<evidence type="ECO:0000256" key="1">
    <source>
        <dbReference type="ARBA" id="ARBA00004141"/>
    </source>
</evidence>
<protein>
    <submittedName>
        <fullName evidence="9">Cation diffusion facilitator family transporter</fullName>
    </submittedName>
</protein>
<dbReference type="InterPro" id="IPR027469">
    <property type="entry name" value="Cation_efflux_TMD_sf"/>
</dbReference>
<organism evidence="9 10">
    <name type="scientific">Haloplanus vescus</name>
    <dbReference type="NCBI Taxonomy" id="555874"/>
    <lineage>
        <taxon>Archaea</taxon>
        <taxon>Methanobacteriati</taxon>
        <taxon>Methanobacteriota</taxon>
        <taxon>Stenosarchaea group</taxon>
        <taxon>Halobacteria</taxon>
        <taxon>Halobacteriales</taxon>
        <taxon>Haloferacaceae</taxon>
        <taxon>Haloplanus</taxon>
    </lineage>
</organism>
<dbReference type="RefSeq" id="WP_092635889.1">
    <property type="nucleotide sequence ID" value="NZ_FNQT01000006.1"/>
</dbReference>
<dbReference type="SUPFAM" id="SSF160240">
    <property type="entry name" value="Cation efflux protein cytoplasmic domain-like"/>
    <property type="match status" value="1"/>
</dbReference>
<feature type="transmembrane region" description="Helical" evidence="6">
    <location>
        <begin position="79"/>
        <end position="98"/>
    </location>
</feature>
<evidence type="ECO:0000259" key="7">
    <source>
        <dbReference type="Pfam" id="PF01545"/>
    </source>
</evidence>
<dbReference type="AlphaFoldDB" id="A0A1H4AIY6"/>
<feature type="domain" description="Cation efflux protein cytoplasmic" evidence="8">
    <location>
        <begin position="209"/>
        <end position="285"/>
    </location>
</feature>
<keyword evidence="5 6" id="KW-0472">Membrane</keyword>
<feature type="transmembrane region" description="Helical" evidence="6">
    <location>
        <begin position="157"/>
        <end position="177"/>
    </location>
</feature>
<dbReference type="EMBL" id="FNQT01000006">
    <property type="protein sequence ID" value="SEA35953.1"/>
    <property type="molecule type" value="Genomic_DNA"/>
</dbReference>
<dbReference type="GO" id="GO:0016020">
    <property type="term" value="C:membrane"/>
    <property type="evidence" value="ECO:0007669"/>
    <property type="project" value="UniProtKB-SubCell"/>
</dbReference>
<evidence type="ECO:0000256" key="5">
    <source>
        <dbReference type="ARBA" id="ARBA00023136"/>
    </source>
</evidence>
<dbReference type="OrthoDB" id="8907at2157"/>
<sequence length="305" mass="32940">MSEDRASFLKASWVNVASNVLKIVVEGALGLTFGSLALMADAAHSVADLLASAVVLVWGRFVYDDADDSHPHGHDRFEPLAALFVGGVLVILGLKLLYDAGHALLAGPTAEYSAILVAGLVFALVVRYACYWYTVVVNRDVDSPSLRALAADSKNDVYTTLAAFAGVVGMAFGYPILDPIAGGVVSLLVIYQGIEISRENVRYLSDSAPPPDERERIEAAIRSHPEVRGIHDFVAYYSGHVIEVEFHAEIDGDHTLAEAHDIETELHQRVREIEPVSDVHVHLDPAGLGEWKDAADRSSASTTTR</sequence>
<comment type="subcellular location">
    <subcellularLocation>
        <location evidence="1">Membrane</location>
        <topology evidence="1">Multi-pass membrane protein</topology>
    </subcellularLocation>
</comment>
<dbReference type="Proteomes" id="UP000236755">
    <property type="component" value="Unassembled WGS sequence"/>
</dbReference>
<dbReference type="Gene3D" id="1.20.1510.10">
    <property type="entry name" value="Cation efflux protein transmembrane domain"/>
    <property type="match status" value="1"/>
</dbReference>
<keyword evidence="10" id="KW-1185">Reference proteome</keyword>
<dbReference type="InterPro" id="IPR036837">
    <property type="entry name" value="Cation_efflux_CTD_sf"/>
</dbReference>
<gene>
    <name evidence="9" type="ORF">SAMN04488065_2816</name>
</gene>
<dbReference type="InterPro" id="IPR050291">
    <property type="entry name" value="CDF_Transporter"/>
</dbReference>